<dbReference type="Gene3D" id="3.30.1340.20">
    <property type="entry name" value="3H domain"/>
    <property type="match status" value="1"/>
</dbReference>
<feature type="domain" description="Helix-turn-helix type 11" evidence="2">
    <location>
        <begin position="6"/>
        <end position="59"/>
    </location>
</feature>
<evidence type="ECO:0000259" key="1">
    <source>
        <dbReference type="Pfam" id="PF02829"/>
    </source>
</evidence>
<dbReference type="InterPro" id="IPR035922">
    <property type="entry name" value="3H_dom_sf"/>
</dbReference>
<dbReference type="Proteomes" id="UP001433088">
    <property type="component" value="Unassembled WGS sequence"/>
</dbReference>
<sequence>MDSSARREKILQILQESSSAVTGTALSKACNVSRQIIVGDVAILRAQGIAIISTPRGYQLVTPAAPGCTRVFVCCHGSDLMEAELNAIVDNGGIVHNVVIEHDVYGNLEGTLNLHSRRDIQQYIKRMHDSHAEMLSTISGGIHTHLVEAATEEELDAIGQALRDVGVLYKD</sequence>
<evidence type="ECO:0000313" key="4">
    <source>
        <dbReference type="Proteomes" id="UP001433088"/>
    </source>
</evidence>
<gene>
    <name evidence="3" type="ORF">WMO23_11025</name>
</gene>
<comment type="caution">
    <text evidence="3">The sequence shown here is derived from an EMBL/GenBank/DDBJ whole genome shotgun (WGS) entry which is preliminary data.</text>
</comment>
<dbReference type="InterPro" id="IPR013196">
    <property type="entry name" value="HTH_11"/>
</dbReference>
<dbReference type="PIRSF" id="PIRSF037847">
    <property type="entry name" value="NiaR"/>
    <property type="match status" value="1"/>
</dbReference>
<dbReference type="SUPFAM" id="SSF75500">
    <property type="entry name" value="Putative transcriptional regulator TM1602, C-terminal domain"/>
    <property type="match status" value="1"/>
</dbReference>
<dbReference type="PANTHER" id="PTHR40068:SF1">
    <property type="entry name" value="TRANSCRIPTION REPRESSOR NIAR-RELATED"/>
    <property type="match status" value="1"/>
</dbReference>
<reference evidence="3 4" key="1">
    <citation type="submission" date="2024-03" db="EMBL/GenBank/DDBJ databases">
        <title>Human intestinal bacterial collection.</title>
        <authorList>
            <person name="Pauvert C."/>
            <person name="Hitch T.C.A."/>
            <person name="Clavel T."/>
        </authorList>
    </citation>
    <scope>NUCLEOTIDE SEQUENCE [LARGE SCALE GENOMIC DNA]</scope>
    <source>
        <strain evidence="3 4">CLA-AA-H81</strain>
    </source>
</reference>
<dbReference type="RefSeq" id="WP_020311126.1">
    <property type="nucleotide sequence ID" value="NZ_JBBMEU010000111.1"/>
</dbReference>
<dbReference type="InterPro" id="IPR036388">
    <property type="entry name" value="WH-like_DNA-bd_sf"/>
</dbReference>
<protein>
    <submittedName>
        <fullName evidence="3">Transcription repressor NadR</fullName>
    </submittedName>
</protein>
<organism evidence="3 4">
    <name type="scientific">Megasphaera intestinihominis</name>
    <dbReference type="NCBI Taxonomy" id="3133159"/>
    <lineage>
        <taxon>Bacteria</taxon>
        <taxon>Bacillati</taxon>
        <taxon>Bacillota</taxon>
        <taxon>Negativicutes</taxon>
        <taxon>Veillonellales</taxon>
        <taxon>Veillonellaceae</taxon>
        <taxon>Megasphaera</taxon>
    </lineage>
</organism>
<dbReference type="InterPro" id="IPR026043">
    <property type="entry name" value="NadR"/>
</dbReference>
<name>A0ABV1CYN6_9FIRM</name>
<dbReference type="InterPro" id="IPR036390">
    <property type="entry name" value="WH_DNA-bd_sf"/>
</dbReference>
<dbReference type="Gene3D" id="1.10.10.10">
    <property type="entry name" value="Winged helix-like DNA-binding domain superfamily/Winged helix DNA-binding domain"/>
    <property type="match status" value="1"/>
</dbReference>
<accession>A0ABV1CYN6</accession>
<dbReference type="PANTHER" id="PTHR40068">
    <property type="entry name" value="TRANSCRIPTION REPRESSOR NIAR-RELATED"/>
    <property type="match status" value="1"/>
</dbReference>
<keyword evidence="4" id="KW-1185">Reference proteome</keyword>
<dbReference type="InterPro" id="IPR004173">
    <property type="entry name" value="3H_domain"/>
</dbReference>
<dbReference type="Pfam" id="PF02829">
    <property type="entry name" value="3H"/>
    <property type="match status" value="1"/>
</dbReference>
<proteinExistence type="predicted"/>
<dbReference type="Pfam" id="PF08279">
    <property type="entry name" value="HTH_11"/>
    <property type="match status" value="1"/>
</dbReference>
<evidence type="ECO:0000313" key="3">
    <source>
        <dbReference type="EMBL" id="MEQ2423257.1"/>
    </source>
</evidence>
<evidence type="ECO:0000259" key="2">
    <source>
        <dbReference type="Pfam" id="PF08279"/>
    </source>
</evidence>
<feature type="domain" description="3H" evidence="1">
    <location>
        <begin position="72"/>
        <end position="168"/>
    </location>
</feature>
<dbReference type="EMBL" id="JBBMEU010000111">
    <property type="protein sequence ID" value="MEQ2423257.1"/>
    <property type="molecule type" value="Genomic_DNA"/>
</dbReference>
<dbReference type="SUPFAM" id="SSF46785">
    <property type="entry name" value="Winged helix' DNA-binding domain"/>
    <property type="match status" value="1"/>
</dbReference>